<feature type="compositionally biased region" description="Low complexity" evidence="1">
    <location>
        <begin position="215"/>
        <end position="229"/>
    </location>
</feature>
<feature type="compositionally biased region" description="Basic residues" evidence="1">
    <location>
        <begin position="44"/>
        <end position="53"/>
    </location>
</feature>
<feature type="non-terminal residue" evidence="2">
    <location>
        <position position="316"/>
    </location>
</feature>
<accession>A0A6J4VLV4</accession>
<protein>
    <submittedName>
        <fullName evidence="2">Uncharacterized protein</fullName>
    </submittedName>
</protein>
<organism evidence="2">
    <name type="scientific">uncultured Thermomicrobiales bacterium</name>
    <dbReference type="NCBI Taxonomy" id="1645740"/>
    <lineage>
        <taxon>Bacteria</taxon>
        <taxon>Pseudomonadati</taxon>
        <taxon>Thermomicrobiota</taxon>
        <taxon>Thermomicrobia</taxon>
        <taxon>Thermomicrobiales</taxon>
        <taxon>environmental samples</taxon>
    </lineage>
</organism>
<dbReference type="AlphaFoldDB" id="A0A6J4VLV4"/>
<feature type="compositionally biased region" description="Basic and acidic residues" evidence="1">
    <location>
        <begin position="258"/>
        <end position="280"/>
    </location>
</feature>
<evidence type="ECO:0000313" key="2">
    <source>
        <dbReference type="EMBL" id="CAA9582170.1"/>
    </source>
</evidence>
<evidence type="ECO:0000256" key="1">
    <source>
        <dbReference type="SAM" id="MobiDB-lite"/>
    </source>
</evidence>
<proteinExistence type="predicted"/>
<name>A0A6J4VLV4_9BACT</name>
<dbReference type="EMBL" id="CADCWM010000838">
    <property type="protein sequence ID" value="CAA9582170.1"/>
    <property type="molecule type" value="Genomic_DNA"/>
</dbReference>
<reference evidence="2" key="1">
    <citation type="submission" date="2020-02" db="EMBL/GenBank/DDBJ databases">
        <authorList>
            <person name="Meier V. D."/>
        </authorList>
    </citation>
    <scope>NUCLEOTIDE SEQUENCE</scope>
    <source>
        <strain evidence="2">AVDCRST_MAG88</strain>
    </source>
</reference>
<feature type="compositionally biased region" description="Basic residues" evidence="1">
    <location>
        <begin position="21"/>
        <end position="34"/>
    </location>
</feature>
<feature type="region of interest" description="Disordered" evidence="1">
    <location>
        <begin position="6"/>
        <end position="316"/>
    </location>
</feature>
<feature type="compositionally biased region" description="Low complexity" evidence="1">
    <location>
        <begin position="172"/>
        <end position="192"/>
    </location>
</feature>
<sequence>VCCCEHGSWPRGGPPAESRPGPRHAGPHHPRRHAAALDGPAGHRPARGGRRLRLALDPRPSHPPVGGADARGVGVLVAPVGHRRRHQARRTRDDRPLHQLPQPGAAGEDGRHPRRDQRRAADPGAGGGVARAGVHRLRLPVRPPRQPLRGGLHHHPHAPAGGADRRRGPLLPGARVRAAATRPAPARAAPPGRHARRADAAPDGARGGPVERLAGDAGQRSRARSAAPRGARHRLRGDRSRSGDAGADGRGARRPGGRRHDLAPTGGDRGDTGRDRERTARLRAGGDFAPPGHADAEHAGGGGGVRAGAGAPRPGL</sequence>
<feature type="non-terminal residue" evidence="2">
    <location>
        <position position="1"/>
    </location>
</feature>
<gene>
    <name evidence="2" type="ORF">AVDCRST_MAG88-3476</name>
</gene>